<dbReference type="Proteomes" id="UP001433268">
    <property type="component" value="Unassembled WGS sequence"/>
</dbReference>
<evidence type="ECO:0000313" key="2">
    <source>
        <dbReference type="EMBL" id="KAK8080112.1"/>
    </source>
</evidence>
<name>A0ABR1W9L2_9PEZI</name>
<gene>
    <name evidence="2" type="ORF">PG997_007930</name>
</gene>
<evidence type="ECO:0000256" key="1">
    <source>
        <dbReference type="SAM" id="MobiDB-lite"/>
    </source>
</evidence>
<reference evidence="2 3" key="1">
    <citation type="submission" date="2023-01" db="EMBL/GenBank/DDBJ databases">
        <title>Analysis of 21 Apiospora genomes using comparative genomics revels a genus with tremendous synthesis potential of carbohydrate active enzymes and secondary metabolites.</title>
        <authorList>
            <person name="Sorensen T."/>
        </authorList>
    </citation>
    <scope>NUCLEOTIDE SEQUENCE [LARGE SCALE GENOMIC DNA]</scope>
    <source>
        <strain evidence="2 3">CBS 114990</strain>
    </source>
</reference>
<sequence length="109" mass="12113">MANNSQALGHILSPAGIPDDSAEREITDSVILECVKSFKPDYNEVAIRNPKPIVPEEYSVKKLGATQGKSTQELISIAHNTIDHAMAEYIVKWNVSLAVYLIRRYICNV</sequence>
<dbReference type="RefSeq" id="XP_066667587.1">
    <property type="nucleotide sequence ID" value="XM_066812245.1"/>
</dbReference>
<comment type="caution">
    <text evidence="2">The sequence shown here is derived from an EMBL/GenBank/DDBJ whole genome shotgun (WGS) entry which is preliminary data.</text>
</comment>
<feature type="region of interest" description="Disordered" evidence="1">
    <location>
        <begin position="1"/>
        <end position="20"/>
    </location>
</feature>
<dbReference type="EMBL" id="JAQQWN010000006">
    <property type="protein sequence ID" value="KAK8080112.1"/>
    <property type="molecule type" value="Genomic_DNA"/>
</dbReference>
<proteinExistence type="predicted"/>
<protein>
    <submittedName>
        <fullName evidence="2">Uncharacterized protein</fullName>
    </submittedName>
</protein>
<dbReference type="GeneID" id="92045305"/>
<organism evidence="2 3">
    <name type="scientific">Apiospora hydei</name>
    <dbReference type="NCBI Taxonomy" id="1337664"/>
    <lineage>
        <taxon>Eukaryota</taxon>
        <taxon>Fungi</taxon>
        <taxon>Dikarya</taxon>
        <taxon>Ascomycota</taxon>
        <taxon>Pezizomycotina</taxon>
        <taxon>Sordariomycetes</taxon>
        <taxon>Xylariomycetidae</taxon>
        <taxon>Amphisphaeriales</taxon>
        <taxon>Apiosporaceae</taxon>
        <taxon>Apiospora</taxon>
    </lineage>
</organism>
<accession>A0ABR1W9L2</accession>
<evidence type="ECO:0000313" key="3">
    <source>
        <dbReference type="Proteomes" id="UP001433268"/>
    </source>
</evidence>
<keyword evidence="3" id="KW-1185">Reference proteome</keyword>